<accession>A0A0V7ZCD8</accession>
<dbReference type="OrthoDB" id="516232at2"/>
<evidence type="ECO:0000313" key="4">
    <source>
        <dbReference type="Proteomes" id="UP000053372"/>
    </source>
</evidence>
<evidence type="ECO:0000313" key="2">
    <source>
        <dbReference type="EMBL" id="KST62185.1"/>
    </source>
</evidence>
<comment type="caution">
    <text evidence="2">The sequence shown here is derived from an EMBL/GenBank/DDBJ whole genome shotgun (WGS) entry which is preliminary data.</text>
</comment>
<evidence type="ECO:0000313" key="3">
    <source>
        <dbReference type="EMBL" id="KST64815.1"/>
    </source>
</evidence>
<evidence type="ECO:0000259" key="1">
    <source>
        <dbReference type="SMART" id="SM01111"/>
    </source>
</evidence>
<dbReference type="SUPFAM" id="SSF51322">
    <property type="entry name" value="Cyanovirin-N"/>
    <property type="match status" value="2"/>
</dbReference>
<gene>
    <name evidence="3" type="ORF">BC008_18540</name>
    <name evidence="2" type="ORF">BC008_37710</name>
</gene>
<dbReference type="AlphaFoldDB" id="A0A0V7ZCD8"/>
<dbReference type="InterPro" id="IPR011058">
    <property type="entry name" value="Cyanovirin-N"/>
</dbReference>
<dbReference type="SMART" id="SM01111">
    <property type="entry name" value="CVNH"/>
    <property type="match status" value="1"/>
</dbReference>
<keyword evidence="4" id="KW-1185">Reference proteome</keyword>
<dbReference type="EMBL" id="LMTZ01000162">
    <property type="protein sequence ID" value="KST62185.1"/>
    <property type="molecule type" value="Genomic_DNA"/>
</dbReference>
<organism evidence="2 4">
    <name type="scientific">Mastigocoleus testarum BC008</name>
    <dbReference type="NCBI Taxonomy" id="371196"/>
    <lineage>
        <taxon>Bacteria</taxon>
        <taxon>Bacillati</taxon>
        <taxon>Cyanobacteriota</taxon>
        <taxon>Cyanophyceae</taxon>
        <taxon>Nostocales</taxon>
        <taxon>Hapalosiphonaceae</taxon>
        <taxon>Mastigocoleus</taxon>
    </lineage>
</organism>
<reference evidence="2 4" key="1">
    <citation type="journal article" date="2015" name="Genome Announc.">
        <title>Draft Genome of the Euendolithic (true boring) Cyanobacterium Mastigocoleus testarum strain BC008.</title>
        <authorList>
            <person name="Guida B.S."/>
            <person name="Garcia-Pichel F."/>
        </authorList>
    </citation>
    <scope>NUCLEOTIDE SEQUENCE [LARGE SCALE GENOMIC DNA]</scope>
    <source>
        <strain evidence="2 4">BC008</strain>
    </source>
</reference>
<dbReference type="EMBL" id="LMTZ01000117">
    <property type="protein sequence ID" value="KST64815.1"/>
    <property type="molecule type" value="Genomic_DNA"/>
</dbReference>
<dbReference type="InterPro" id="IPR036673">
    <property type="entry name" value="Cyanovirin-N_sf"/>
</dbReference>
<name>A0A0V7ZCD8_9CYAN</name>
<feature type="domain" description="Cyanovirin-N" evidence="1">
    <location>
        <begin position="55"/>
        <end position="157"/>
    </location>
</feature>
<proteinExistence type="predicted"/>
<protein>
    <recommendedName>
        <fullName evidence="1">Cyanovirin-N domain-containing protein</fullName>
    </recommendedName>
</protein>
<dbReference type="Proteomes" id="UP000053372">
    <property type="component" value="Unassembled WGS sequence"/>
</dbReference>
<sequence length="157" mass="17535">MANKPKQNFEKLTYQKIKDKVMSIKKKLLLSVGAIIVGSSAILAINPPASAAPSTFQKTCRRSGIVSFRGNAYLQSSCRMINGRYKKSSIRLQGIYNDNGVLRFSGGRESASFQRSCRKIGVRGSTLVASCRKRNGRYRNTSIRLNDIHNRNGRLTY</sequence>
<dbReference type="Gene3D" id="2.30.60.10">
    <property type="entry name" value="Cyanovirin-N"/>
    <property type="match status" value="2"/>
</dbReference>
<dbReference type="Pfam" id="PF08881">
    <property type="entry name" value="CVNH"/>
    <property type="match status" value="1"/>
</dbReference>